<dbReference type="AlphaFoldDB" id="A0AAU8USP0"/>
<protein>
    <submittedName>
        <fullName evidence="1">Uncharacterized protein</fullName>
    </submittedName>
</protein>
<evidence type="ECO:0000313" key="1">
    <source>
        <dbReference type="EMBL" id="AQX00447.1"/>
    </source>
</evidence>
<dbReference type="EMBL" id="CP016374">
    <property type="protein sequence ID" value="AQX00447.1"/>
    <property type="molecule type" value="Genomic_DNA"/>
</dbReference>
<accession>A0AAU8USP0</accession>
<proteinExistence type="predicted"/>
<reference evidence="1 2" key="1">
    <citation type="submission" date="2016-07" db="EMBL/GenBank/DDBJ databases">
        <title>Revisiting the taxonomy of the Elizabethkingia Genus using Whole-Genome Sequencing, Optical Mapping, and MALDI-TOF, along with proposal of three novel Elizabethkingia species: Elizabethkingia bruuniana sp. nov., Elizabethkingia ursingii sp. nov., and Elizabethkingia occulta sp. nov.</title>
        <authorList>
            <person name="Nicholson A.C."/>
        </authorList>
    </citation>
    <scope>NUCLEOTIDE SEQUENCE [LARGE SCALE GENOMIC DNA]</scope>
    <source>
        <strain evidence="1 2">F3201</strain>
    </source>
</reference>
<organism evidence="1 2">
    <name type="scientific">Elizabethkingia anophelis</name>
    <dbReference type="NCBI Taxonomy" id="1117645"/>
    <lineage>
        <taxon>Bacteria</taxon>
        <taxon>Pseudomonadati</taxon>
        <taxon>Bacteroidota</taxon>
        <taxon>Flavobacteriia</taxon>
        <taxon>Flavobacteriales</taxon>
        <taxon>Weeksellaceae</taxon>
        <taxon>Elizabethkingia</taxon>
    </lineage>
</organism>
<gene>
    <name evidence="1" type="ORF">BBD32_02690</name>
</gene>
<sequence length="97" mass="11040">MIHKAKVGSNENVTIVSFGDGTVSFSAGYTPDLSRKFLLFKKDSKGVPGIYKTGSERTIEDFKPDIIFEFKNKESFDYFIDFLTIAKSIFIQEKIKQ</sequence>
<dbReference type="RefSeq" id="WP_078395137.1">
    <property type="nucleotide sequence ID" value="NZ_CP016374.1"/>
</dbReference>
<name>A0AAU8USP0_9FLAO</name>
<evidence type="ECO:0000313" key="2">
    <source>
        <dbReference type="Proteomes" id="UP000190848"/>
    </source>
</evidence>
<dbReference type="Proteomes" id="UP000190848">
    <property type="component" value="Chromosome"/>
</dbReference>